<organism evidence="1 2">
    <name type="scientific">Cannabis sativa</name>
    <name type="common">Hemp</name>
    <name type="synonym">Marijuana</name>
    <dbReference type="NCBI Taxonomy" id="3483"/>
    <lineage>
        <taxon>Eukaryota</taxon>
        <taxon>Viridiplantae</taxon>
        <taxon>Streptophyta</taxon>
        <taxon>Embryophyta</taxon>
        <taxon>Tracheophyta</taxon>
        <taxon>Spermatophyta</taxon>
        <taxon>Magnoliopsida</taxon>
        <taxon>eudicotyledons</taxon>
        <taxon>Gunneridae</taxon>
        <taxon>Pentapetalae</taxon>
        <taxon>rosids</taxon>
        <taxon>fabids</taxon>
        <taxon>Rosales</taxon>
        <taxon>Cannabaceae</taxon>
        <taxon>Cannabis</taxon>
    </lineage>
</organism>
<name>A0A7J6HMK7_CANSA</name>
<reference evidence="1 2" key="1">
    <citation type="journal article" date="2020" name="bioRxiv">
        <title>Sequence and annotation of 42 cannabis genomes reveals extensive copy number variation in cannabinoid synthesis and pathogen resistance genes.</title>
        <authorList>
            <person name="Mckernan K.J."/>
            <person name="Helbert Y."/>
            <person name="Kane L.T."/>
            <person name="Ebling H."/>
            <person name="Zhang L."/>
            <person name="Liu B."/>
            <person name="Eaton Z."/>
            <person name="Mclaughlin S."/>
            <person name="Kingan S."/>
            <person name="Baybayan P."/>
            <person name="Concepcion G."/>
            <person name="Jordan M."/>
            <person name="Riva A."/>
            <person name="Barbazuk W."/>
            <person name="Harkins T."/>
        </authorList>
    </citation>
    <scope>NUCLEOTIDE SEQUENCE [LARGE SCALE GENOMIC DNA]</scope>
    <source>
        <strain evidence="2">cv. Jamaican Lion 4</strain>
        <tissue evidence="1">Leaf</tissue>
    </source>
</reference>
<sequence>QEDHDSKLENIERGFRWSVSSAWSKLDRWSWWYLSLGYSTPFLSLGESYMYSSLAAAKAAVISVGEEIASQLGLPAGICPLVLYLLAQEMIFKLLPHSFVDPNKLPKLFKMVNFRGKDVSQPARASNRVFQVYRCVVTCQDMVQNKDSTKSFDKVHSTLSNLVSGLSSSSKLLYIIVCQADYYAHLEHYNPIFHERIALYASVIGTPLISTFNPD</sequence>
<comment type="caution">
    <text evidence="1">The sequence shown here is derived from an EMBL/GenBank/DDBJ whole genome shotgun (WGS) entry which is preliminary data.</text>
</comment>
<proteinExistence type="predicted"/>
<dbReference type="AlphaFoldDB" id="A0A7J6HMK7"/>
<evidence type="ECO:0000313" key="2">
    <source>
        <dbReference type="Proteomes" id="UP000525078"/>
    </source>
</evidence>
<protein>
    <submittedName>
        <fullName evidence="1">Uncharacterized protein</fullName>
    </submittedName>
</protein>
<evidence type="ECO:0000313" key="1">
    <source>
        <dbReference type="EMBL" id="KAF4396517.1"/>
    </source>
</evidence>
<accession>A0A7J6HMK7</accession>
<dbReference type="EMBL" id="JAATIP010000002">
    <property type="protein sequence ID" value="KAF4396517.1"/>
    <property type="molecule type" value="Genomic_DNA"/>
</dbReference>
<gene>
    <name evidence="1" type="ORF">F8388_005787</name>
</gene>
<dbReference type="Proteomes" id="UP000525078">
    <property type="component" value="Unassembled WGS sequence"/>
</dbReference>
<feature type="non-terminal residue" evidence="1">
    <location>
        <position position="1"/>
    </location>
</feature>